<keyword evidence="4 13" id="KW-0812">Transmembrane</keyword>
<evidence type="ECO:0000256" key="4">
    <source>
        <dbReference type="ARBA" id="ARBA00022692"/>
    </source>
</evidence>
<evidence type="ECO:0000256" key="1">
    <source>
        <dbReference type="ARBA" id="ARBA00004141"/>
    </source>
</evidence>
<sequence length="234" mass="26301">MTPSHSYYPLGVEIPHYAPNGWSTLTLLAIFAVACILVFAVTISVATRTNPHISNRELSKVFWFALCGSIHFILEGYYAANFSDLAGKHTVLAQLWKEYSKSDSRYLTNNSFVMCMETVTAVCWGPLSFLLAYFITSGNPFRHPLQLIISLGQLYGNVLYYGTCAFEFLVHGVEFSRPETYYFYGYFVFLNAFWIVIPLLLIFDSVRATGKAFAEVKRVGTVTNGTNGLLKKSL</sequence>
<feature type="transmembrane region" description="Helical" evidence="14">
    <location>
        <begin position="181"/>
        <end position="203"/>
    </location>
</feature>
<keyword evidence="7" id="KW-0756">Sterol biosynthesis</keyword>
<evidence type="ECO:0000313" key="16">
    <source>
        <dbReference type="EMBL" id="KAL2870721.1"/>
    </source>
</evidence>
<feature type="transmembrane region" description="Helical" evidence="14">
    <location>
        <begin position="111"/>
        <end position="135"/>
    </location>
</feature>
<dbReference type="Pfam" id="PF05241">
    <property type="entry name" value="EBP"/>
    <property type="match status" value="1"/>
</dbReference>
<dbReference type="InterPro" id="IPR007905">
    <property type="entry name" value="EBP"/>
</dbReference>
<evidence type="ECO:0000256" key="3">
    <source>
        <dbReference type="ARBA" id="ARBA00022516"/>
    </source>
</evidence>
<accession>A0ABR4M1N3</accession>
<organism evidence="16 17">
    <name type="scientific">Aspergillus lucknowensis</name>
    <dbReference type="NCBI Taxonomy" id="176173"/>
    <lineage>
        <taxon>Eukaryota</taxon>
        <taxon>Fungi</taxon>
        <taxon>Dikarya</taxon>
        <taxon>Ascomycota</taxon>
        <taxon>Pezizomycotina</taxon>
        <taxon>Eurotiomycetes</taxon>
        <taxon>Eurotiomycetidae</taxon>
        <taxon>Eurotiales</taxon>
        <taxon>Aspergillaceae</taxon>
        <taxon>Aspergillus</taxon>
        <taxon>Aspergillus subgen. Nidulantes</taxon>
    </lineage>
</organism>
<feature type="transmembrane region" description="Helical" evidence="14">
    <location>
        <begin position="61"/>
        <end position="80"/>
    </location>
</feature>
<comment type="subcellular location">
    <subcellularLocation>
        <location evidence="1">Membrane</location>
        <topology evidence="1">Multi-pass membrane protein</topology>
    </subcellularLocation>
</comment>
<comment type="caution">
    <text evidence="16">The sequence shown here is derived from an EMBL/GenBank/DDBJ whole genome shotgun (WGS) entry which is preliminary data.</text>
</comment>
<dbReference type="RefSeq" id="XP_070889700.1">
    <property type="nucleotide sequence ID" value="XM_071032270.1"/>
</dbReference>
<evidence type="ECO:0000256" key="5">
    <source>
        <dbReference type="ARBA" id="ARBA00022955"/>
    </source>
</evidence>
<keyword evidence="10" id="KW-1207">Sterol metabolism</keyword>
<evidence type="ECO:0000256" key="10">
    <source>
        <dbReference type="ARBA" id="ARBA00023166"/>
    </source>
</evidence>
<evidence type="ECO:0000256" key="9">
    <source>
        <dbReference type="ARBA" id="ARBA00023136"/>
    </source>
</evidence>
<protein>
    <submittedName>
        <fullName evidence="16">3-beta-hydroxysteroid-Delta(8), Delta(7)-isomerase</fullName>
    </submittedName>
</protein>
<evidence type="ECO:0000256" key="13">
    <source>
        <dbReference type="PROSITE-ProRule" id="PRU01087"/>
    </source>
</evidence>
<dbReference type="PROSITE" id="PS51751">
    <property type="entry name" value="EXPERA"/>
    <property type="match status" value="1"/>
</dbReference>
<keyword evidence="8" id="KW-0443">Lipid metabolism</keyword>
<dbReference type="InterPro" id="IPR033118">
    <property type="entry name" value="EXPERA"/>
</dbReference>
<name>A0ABR4M1N3_9EURO</name>
<evidence type="ECO:0000259" key="15">
    <source>
        <dbReference type="PROSITE" id="PS51751"/>
    </source>
</evidence>
<evidence type="ECO:0000256" key="12">
    <source>
        <dbReference type="ARBA" id="ARBA00023235"/>
    </source>
</evidence>
<proteinExistence type="inferred from homology"/>
<evidence type="ECO:0000313" key="17">
    <source>
        <dbReference type="Proteomes" id="UP001610432"/>
    </source>
</evidence>
<reference evidence="16 17" key="1">
    <citation type="submission" date="2024-07" db="EMBL/GenBank/DDBJ databases">
        <title>Section-level genome sequencing and comparative genomics of Aspergillus sections Usti and Cavernicolus.</title>
        <authorList>
            <consortium name="Lawrence Berkeley National Laboratory"/>
            <person name="Nybo J.L."/>
            <person name="Vesth T.C."/>
            <person name="Theobald S."/>
            <person name="Frisvad J.C."/>
            <person name="Larsen T.O."/>
            <person name="Kjaerboelling I."/>
            <person name="Rothschild-Mancinelli K."/>
            <person name="Lyhne E.K."/>
            <person name="Kogle M.E."/>
            <person name="Barry K."/>
            <person name="Clum A."/>
            <person name="Na H."/>
            <person name="Ledsgaard L."/>
            <person name="Lin J."/>
            <person name="Lipzen A."/>
            <person name="Kuo A."/>
            <person name="Riley R."/>
            <person name="Mondo S."/>
            <person name="Labutti K."/>
            <person name="Haridas S."/>
            <person name="Pangalinan J."/>
            <person name="Salamov A.A."/>
            <person name="Simmons B.A."/>
            <person name="Magnuson J.K."/>
            <person name="Chen J."/>
            <person name="Drula E."/>
            <person name="Henrissat B."/>
            <person name="Wiebenga A."/>
            <person name="Lubbers R.J."/>
            <person name="Gomes A.C."/>
            <person name="Macurrencykelacurrency M.R."/>
            <person name="Stajich J."/>
            <person name="Grigoriev I.V."/>
            <person name="Mortensen U.H."/>
            <person name="De Vries R.P."/>
            <person name="Baker S.E."/>
            <person name="Andersen M.R."/>
        </authorList>
    </citation>
    <scope>NUCLEOTIDE SEQUENCE [LARGE SCALE GENOMIC DNA]</scope>
    <source>
        <strain evidence="16 17">CBS 449.75</strain>
    </source>
</reference>
<dbReference type="PANTHER" id="PTHR14207:SF0">
    <property type="entry name" value="3-BETA-HYDROXYSTEROID-DELTA(8),DELTA(7)-ISOMERASE"/>
    <property type="match status" value="1"/>
</dbReference>
<dbReference type="EMBL" id="JBFXLQ010000005">
    <property type="protein sequence ID" value="KAL2870721.1"/>
    <property type="molecule type" value="Genomic_DNA"/>
</dbReference>
<dbReference type="Proteomes" id="UP001610432">
    <property type="component" value="Unassembled WGS sequence"/>
</dbReference>
<dbReference type="PANTHER" id="PTHR14207">
    <property type="entry name" value="STEROL ISOMERASE"/>
    <property type="match status" value="1"/>
</dbReference>
<keyword evidence="12" id="KW-0413">Isomerase</keyword>
<gene>
    <name evidence="16" type="ORF">BJX67DRAFT_378052</name>
</gene>
<keyword evidence="9 13" id="KW-0472">Membrane</keyword>
<evidence type="ECO:0000256" key="11">
    <source>
        <dbReference type="ARBA" id="ARBA00023221"/>
    </source>
</evidence>
<evidence type="ECO:0000256" key="6">
    <source>
        <dbReference type="ARBA" id="ARBA00022989"/>
    </source>
</evidence>
<keyword evidence="3" id="KW-0444">Lipid biosynthesis</keyword>
<dbReference type="GeneID" id="98147342"/>
<keyword evidence="17" id="KW-1185">Reference proteome</keyword>
<comment type="similarity">
    <text evidence="2">Belongs to the EBP family.</text>
</comment>
<feature type="transmembrane region" description="Helical" evidence="14">
    <location>
        <begin position="147"/>
        <end position="169"/>
    </location>
</feature>
<keyword evidence="11" id="KW-0753">Steroid metabolism</keyword>
<keyword evidence="6 13" id="KW-1133">Transmembrane helix</keyword>
<evidence type="ECO:0000256" key="14">
    <source>
        <dbReference type="SAM" id="Phobius"/>
    </source>
</evidence>
<feature type="domain" description="EXPERA" evidence="15">
    <location>
        <begin position="56"/>
        <end position="202"/>
    </location>
</feature>
<keyword evidence="5" id="KW-0752">Steroid biosynthesis</keyword>
<evidence type="ECO:0000256" key="7">
    <source>
        <dbReference type="ARBA" id="ARBA00023011"/>
    </source>
</evidence>
<feature type="transmembrane region" description="Helical" evidence="14">
    <location>
        <begin position="25"/>
        <end position="49"/>
    </location>
</feature>
<evidence type="ECO:0000256" key="8">
    <source>
        <dbReference type="ARBA" id="ARBA00023098"/>
    </source>
</evidence>
<evidence type="ECO:0000256" key="2">
    <source>
        <dbReference type="ARBA" id="ARBA00008337"/>
    </source>
</evidence>